<sequence>MTRGLLGVLFYKRRVRSTRALYNISAGQSPVTVGYASNYKEAEHGAWVKPIISTIVYKTTDIQKAFFLLMLLIIIGEFFAAPAITLADSAVITILGEDADTYSNQRMFGSFGWGLAMFFVGKQLCIFTQWKFERHKCRELAQE</sequence>
<name>N6UQN2_DENPD</name>
<dbReference type="Pfam" id="PF12832">
    <property type="entry name" value="MFS_1_like"/>
    <property type="match status" value="1"/>
</dbReference>
<feature type="non-terminal residue" evidence="6">
    <location>
        <position position="1"/>
    </location>
</feature>
<dbReference type="OrthoDB" id="5989317at2759"/>
<evidence type="ECO:0000256" key="2">
    <source>
        <dbReference type="ARBA" id="ARBA00022692"/>
    </source>
</evidence>
<dbReference type="GO" id="GO:0016020">
    <property type="term" value="C:membrane"/>
    <property type="evidence" value="ECO:0007669"/>
    <property type="project" value="UniProtKB-SubCell"/>
</dbReference>
<reference evidence="6" key="1">
    <citation type="journal article" date="2013" name="Genome Biol.">
        <title>Draft genome of the mountain pine beetle, Dendroctonus ponderosae Hopkins, a major forest pest.</title>
        <authorList>
            <person name="Keeling C.I."/>
            <person name="Yuen M.M."/>
            <person name="Liao N.Y."/>
            <person name="Docking T.R."/>
            <person name="Chan S.K."/>
            <person name="Taylor G.A."/>
            <person name="Palmquist D.L."/>
            <person name="Jackman S.D."/>
            <person name="Nguyen A."/>
            <person name="Li M."/>
            <person name="Henderson H."/>
            <person name="Janes J.K."/>
            <person name="Zhao Y."/>
            <person name="Pandoh P."/>
            <person name="Moore R."/>
            <person name="Sperling F.A."/>
            <person name="Huber D.P."/>
            <person name="Birol I."/>
            <person name="Jones S.J."/>
            <person name="Bohlmann J."/>
        </authorList>
    </citation>
    <scope>NUCLEOTIDE SEQUENCE</scope>
</reference>
<organism evidence="6">
    <name type="scientific">Dendroctonus ponderosae</name>
    <name type="common">Mountain pine beetle</name>
    <dbReference type="NCBI Taxonomy" id="77166"/>
    <lineage>
        <taxon>Eukaryota</taxon>
        <taxon>Metazoa</taxon>
        <taxon>Ecdysozoa</taxon>
        <taxon>Arthropoda</taxon>
        <taxon>Hexapoda</taxon>
        <taxon>Insecta</taxon>
        <taxon>Pterygota</taxon>
        <taxon>Neoptera</taxon>
        <taxon>Endopterygota</taxon>
        <taxon>Coleoptera</taxon>
        <taxon>Polyphaga</taxon>
        <taxon>Cucujiformia</taxon>
        <taxon>Curculionidae</taxon>
        <taxon>Scolytinae</taxon>
        <taxon>Dendroctonus</taxon>
    </lineage>
</organism>
<dbReference type="EMBL" id="KB740202">
    <property type="protein sequence ID" value="ENN81047.1"/>
    <property type="molecule type" value="Genomic_DNA"/>
</dbReference>
<keyword evidence="4" id="KW-0472">Membrane</keyword>
<protein>
    <recommendedName>
        <fullName evidence="5">Major facilitator superfamily associated domain-containing protein</fullName>
    </recommendedName>
</protein>
<evidence type="ECO:0000256" key="4">
    <source>
        <dbReference type="ARBA" id="ARBA00023136"/>
    </source>
</evidence>
<keyword evidence="2" id="KW-0812">Transmembrane</keyword>
<gene>
    <name evidence="6" type="ORF">YQE_02541</name>
</gene>
<dbReference type="AlphaFoldDB" id="N6UQN2"/>
<dbReference type="InterPro" id="IPR051717">
    <property type="entry name" value="MFS_MFSD6"/>
</dbReference>
<evidence type="ECO:0000256" key="3">
    <source>
        <dbReference type="ARBA" id="ARBA00022989"/>
    </source>
</evidence>
<dbReference type="InterPro" id="IPR024989">
    <property type="entry name" value="MFS_assoc_dom"/>
</dbReference>
<accession>N6UQN2</accession>
<comment type="subcellular location">
    <subcellularLocation>
        <location evidence="1">Membrane</location>
        <topology evidence="1">Multi-pass membrane protein</topology>
    </subcellularLocation>
</comment>
<dbReference type="PANTHER" id="PTHR16172:SF2">
    <property type="entry name" value="MAJOR FACILITATOR SUPERFAMILY DOMAIN-CONTAINING PROTEIN 6"/>
    <property type="match status" value="1"/>
</dbReference>
<proteinExistence type="predicted"/>
<evidence type="ECO:0000313" key="6">
    <source>
        <dbReference type="EMBL" id="ENN81047.1"/>
    </source>
</evidence>
<feature type="domain" description="Major facilitator superfamily associated" evidence="5">
    <location>
        <begin position="49"/>
        <end position="122"/>
    </location>
</feature>
<evidence type="ECO:0000259" key="5">
    <source>
        <dbReference type="Pfam" id="PF12832"/>
    </source>
</evidence>
<dbReference type="HOGENOM" id="CLU_1808173_0_0_1"/>
<keyword evidence="3" id="KW-1133">Transmembrane helix</keyword>
<evidence type="ECO:0000256" key="1">
    <source>
        <dbReference type="ARBA" id="ARBA00004141"/>
    </source>
</evidence>
<dbReference type="PANTHER" id="PTHR16172">
    <property type="entry name" value="MAJOR FACILITATOR SUPERFAMILY DOMAIN-CONTAINING PROTEIN 6-LIKE"/>
    <property type="match status" value="1"/>
</dbReference>